<dbReference type="AlphaFoldDB" id="A0A5R9LNZ8"/>
<accession>A0A5R9LNZ8</accession>
<organism evidence="1 2">
    <name type="scientific">Klebsiella indica</name>
    <dbReference type="NCBI Taxonomy" id="2582917"/>
    <lineage>
        <taxon>Bacteria</taxon>
        <taxon>Pseudomonadati</taxon>
        <taxon>Pseudomonadota</taxon>
        <taxon>Gammaproteobacteria</taxon>
        <taxon>Enterobacterales</taxon>
        <taxon>Enterobacteriaceae</taxon>
        <taxon>Klebsiella/Raoultella group</taxon>
        <taxon>Klebsiella</taxon>
    </lineage>
</organism>
<proteinExistence type="predicted"/>
<evidence type="ECO:0000313" key="2">
    <source>
        <dbReference type="Proteomes" id="UP000307430"/>
    </source>
</evidence>
<comment type="caution">
    <text evidence="1">The sequence shown here is derived from an EMBL/GenBank/DDBJ whole genome shotgun (WGS) entry which is preliminary data.</text>
</comment>
<name>A0A5R9LNZ8_9ENTR</name>
<dbReference type="EMBL" id="VCHQ01000002">
    <property type="protein sequence ID" value="TLV23536.1"/>
    <property type="molecule type" value="Genomic_DNA"/>
</dbReference>
<evidence type="ECO:0000313" key="1">
    <source>
        <dbReference type="EMBL" id="TLV23536.1"/>
    </source>
</evidence>
<dbReference type="Proteomes" id="UP000307430">
    <property type="component" value="Unassembled WGS sequence"/>
</dbReference>
<protein>
    <submittedName>
        <fullName evidence="1">Uncharacterized protein</fullName>
    </submittedName>
</protein>
<reference evidence="1 2" key="1">
    <citation type="submission" date="2019-05" db="EMBL/GenBank/DDBJ databases">
        <title>Genome sequence of Klebsiella sp strain TOUT106.</title>
        <authorList>
            <person name="Rahi P."/>
            <person name="Chaudhari D."/>
        </authorList>
    </citation>
    <scope>NUCLEOTIDE SEQUENCE [LARGE SCALE GENOMIC DNA]</scope>
    <source>
        <strain evidence="1 2">TOUT106</strain>
    </source>
</reference>
<keyword evidence="2" id="KW-1185">Reference proteome</keyword>
<gene>
    <name evidence="1" type="ORF">FE839_01230</name>
</gene>
<sequence length="80" mass="9114">MAVHIKLCQKPFKLLKVLPFIVKKANFVKLNSNIVNDLSKNYGVFAAKRKDSILTLSATAPNQQNANWILEYRVGHNYLL</sequence>